<dbReference type="Proteomes" id="UP000015106">
    <property type="component" value="Chromosome 7"/>
</dbReference>
<gene>
    <name evidence="2" type="primary">LOC125518028</name>
</gene>
<protein>
    <submittedName>
        <fullName evidence="2">Uncharacterized protein</fullName>
    </submittedName>
</protein>
<keyword evidence="3" id="KW-1185">Reference proteome</keyword>
<feature type="region of interest" description="Disordered" evidence="1">
    <location>
        <begin position="1"/>
        <end position="32"/>
    </location>
</feature>
<name>A0A8R7R480_TRIUA</name>
<evidence type="ECO:0000256" key="1">
    <source>
        <dbReference type="SAM" id="MobiDB-lite"/>
    </source>
</evidence>
<dbReference type="AlphaFoldDB" id="A0A8R7R480"/>
<reference evidence="2" key="3">
    <citation type="submission" date="2022-06" db="UniProtKB">
        <authorList>
            <consortium name="EnsemblPlants"/>
        </authorList>
    </citation>
    <scope>IDENTIFICATION</scope>
</reference>
<evidence type="ECO:0000313" key="2">
    <source>
        <dbReference type="EnsemblPlants" id="TuG1812G0700003631.01.T07"/>
    </source>
</evidence>
<dbReference type="Gramene" id="TuG1812G0700003631.01.T07">
    <property type="protein sequence ID" value="TuG1812G0700003631.01.T07"/>
    <property type="gene ID" value="TuG1812G0700003631.01"/>
</dbReference>
<evidence type="ECO:0000313" key="3">
    <source>
        <dbReference type="Proteomes" id="UP000015106"/>
    </source>
</evidence>
<dbReference type="EnsemblPlants" id="TuG1812G0700003631.01.T07">
    <property type="protein sequence ID" value="TuG1812G0700003631.01.T07"/>
    <property type="gene ID" value="TuG1812G0700003631.01"/>
</dbReference>
<organism evidence="2 3">
    <name type="scientific">Triticum urartu</name>
    <name type="common">Red wild einkorn</name>
    <name type="synonym">Crithodium urartu</name>
    <dbReference type="NCBI Taxonomy" id="4572"/>
    <lineage>
        <taxon>Eukaryota</taxon>
        <taxon>Viridiplantae</taxon>
        <taxon>Streptophyta</taxon>
        <taxon>Embryophyta</taxon>
        <taxon>Tracheophyta</taxon>
        <taxon>Spermatophyta</taxon>
        <taxon>Magnoliopsida</taxon>
        <taxon>Liliopsida</taxon>
        <taxon>Poales</taxon>
        <taxon>Poaceae</taxon>
        <taxon>BOP clade</taxon>
        <taxon>Pooideae</taxon>
        <taxon>Triticodae</taxon>
        <taxon>Triticeae</taxon>
        <taxon>Triticinae</taxon>
        <taxon>Triticum</taxon>
    </lineage>
</organism>
<feature type="compositionally biased region" description="Low complexity" evidence="1">
    <location>
        <begin position="1"/>
        <end position="17"/>
    </location>
</feature>
<proteinExistence type="predicted"/>
<reference evidence="2" key="2">
    <citation type="submission" date="2018-03" db="EMBL/GenBank/DDBJ databases">
        <title>The Triticum urartu genome reveals the dynamic nature of wheat genome evolution.</title>
        <authorList>
            <person name="Ling H."/>
            <person name="Ma B."/>
            <person name="Shi X."/>
            <person name="Liu H."/>
            <person name="Dong L."/>
            <person name="Sun H."/>
            <person name="Cao Y."/>
            <person name="Gao Q."/>
            <person name="Zheng S."/>
            <person name="Li Y."/>
            <person name="Yu Y."/>
            <person name="Du H."/>
            <person name="Qi M."/>
            <person name="Li Y."/>
            <person name="Yu H."/>
            <person name="Cui Y."/>
            <person name="Wang N."/>
            <person name="Chen C."/>
            <person name="Wu H."/>
            <person name="Zhao Y."/>
            <person name="Zhang J."/>
            <person name="Li Y."/>
            <person name="Zhou W."/>
            <person name="Zhang B."/>
            <person name="Hu W."/>
            <person name="Eijk M."/>
            <person name="Tang J."/>
            <person name="Witsenboer H."/>
            <person name="Zhao S."/>
            <person name="Li Z."/>
            <person name="Zhang A."/>
            <person name="Wang D."/>
            <person name="Liang C."/>
        </authorList>
    </citation>
    <scope>NUCLEOTIDE SEQUENCE [LARGE SCALE GENOMIC DNA]</scope>
    <source>
        <strain evidence="2">cv. G1812</strain>
    </source>
</reference>
<accession>A0A8R7R480</accession>
<sequence>MEQRPAARGPRPRQGQGLPFLASQGEQAGGLESGAHSAQVLCPLLWHQRDVRPSSCSLVTSSFCRHV</sequence>
<reference evidence="3" key="1">
    <citation type="journal article" date="2013" name="Nature">
        <title>Draft genome of the wheat A-genome progenitor Triticum urartu.</title>
        <authorList>
            <person name="Ling H.Q."/>
            <person name="Zhao S."/>
            <person name="Liu D."/>
            <person name="Wang J."/>
            <person name="Sun H."/>
            <person name="Zhang C."/>
            <person name="Fan H."/>
            <person name="Li D."/>
            <person name="Dong L."/>
            <person name="Tao Y."/>
            <person name="Gao C."/>
            <person name="Wu H."/>
            <person name="Li Y."/>
            <person name="Cui Y."/>
            <person name="Guo X."/>
            <person name="Zheng S."/>
            <person name="Wang B."/>
            <person name="Yu K."/>
            <person name="Liang Q."/>
            <person name="Yang W."/>
            <person name="Lou X."/>
            <person name="Chen J."/>
            <person name="Feng M."/>
            <person name="Jian J."/>
            <person name="Zhang X."/>
            <person name="Luo G."/>
            <person name="Jiang Y."/>
            <person name="Liu J."/>
            <person name="Wang Z."/>
            <person name="Sha Y."/>
            <person name="Zhang B."/>
            <person name="Wu H."/>
            <person name="Tang D."/>
            <person name="Shen Q."/>
            <person name="Xue P."/>
            <person name="Zou S."/>
            <person name="Wang X."/>
            <person name="Liu X."/>
            <person name="Wang F."/>
            <person name="Yang Y."/>
            <person name="An X."/>
            <person name="Dong Z."/>
            <person name="Zhang K."/>
            <person name="Zhang X."/>
            <person name="Luo M.C."/>
            <person name="Dvorak J."/>
            <person name="Tong Y."/>
            <person name="Wang J."/>
            <person name="Yang H."/>
            <person name="Li Z."/>
            <person name="Wang D."/>
            <person name="Zhang A."/>
            <person name="Wang J."/>
        </authorList>
    </citation>
    <scope>NUCLEOTIDE SEQUENCE</scope>
    <source>
        <strain evidence="3">cv. G1812</strain>
    </source>
</reference>